<dbReference type="InterPro" id="IPR000387">
    <property type="entry name" value="Tyr_Pase_dom"/>
</dbReference>
<evidence type="ECO:0000259" key="4">
    <source>
        <dbReference type="PROSITE" id="PS50056"/>
    </source>
</evidence>
<feature type="domain" description="Tyrosine specific protein phosphatases" evidence="4">
    <location>
        <begin position="525"/>
        <end position="621"/>
    </location>
</feature>
<comment type="similarity">
    <text evidence="1">Belongs to the protein-tyrosine phosphatase family. Non-receptor class subfamily.</text>
</comment>
<name>A0A1L0GQ98_9ASCO</name>
<dbReference type="InterPro" id="IPR029021">
    <property type="entry name" value="Prot-tyrosine_phosphatase-like"/>
</dbReference>
<dbReference type="SMART" id="SM00194">
    <property type="entry name" value="PTPc"/>
    <property type="match status" value="1"/>
</dbReference>
<dbReference type="PANTHER" id="PTHR19134">
    <property type="entry name" value="RECEPTOR-TYPE TYROSINE-PROTEIN PHOSPHATASE"/>
    <property type="match status" value="1"/>
</dbReference>
<dbReference type="Gene3D" id="3.90.190.10">
    <property type="entry name" value="Protein tyrosine phosphatase superfamily"/>
    <property type="match status" value="1"/>
</dbReference>
<evidence type="ECO:0000259" key="5">
    <source>
        <dbReference type="PROSITE" id="PS50206"/>
    </source>
</evidence>
<dbReference type="CDD" id="cd18533">
    <property type="entry name" value="PTP_fungal"/>
    <property type="match status" value="1"/>
</dbReference>
<dbReference type="SUPFAM" id="SSF52821">
    <property type="entry name" value="Rhodanese/Cell cycle control phosphatase"/>
    <property type="match status" value="1"/>
</dbReference>
<dbReference type="PROSITE" id="PS50056">
    <property type="entry name" value="TYR_PHOSPHATASE_2"/>
    <property type="match status" value="1"/>
</dbReference>
<dbReference type="EC" id="3.1.3.48" evidence="2"/>
<dbReference type="EMBL" id="LT635769">
    <property type="protein sequence ID" value="SGZ58213.1"/>
    <property type="molecule type" value="Genomic_DNA"/>
</dbReference>
<evidence type="ECO:0000313" key="7">
    <source>
        <dbReference type="Proteomes" id="UP000182259"/>
    </source>
</evidence>
<protein>
    <recommendedName>
        <fullName evidence="2">protein-tyrosine-phosphatase</fullName>
        <ecNumber evidence="2">3.1.3.48</ecNumber>
    </recommendedName>
</protein>
<evidence type="ECO:0000256" key="2">
    <source>
        <dbReference type="ARBA" id="ARBA00013064"/>
    </source>
</evidence>
<reference evidence="6 7" key="1">
    <citation type="submission" date="2016-10" db="EMBL/GenBank/DDBJ databases">
        <authorList>
            <person name="de Groot N.N."/>
        </authorList>
    </citation>
    <scope>NUCLEOTIDE SEQUENCE [LARGE SCALE GENOMIC DNA]</scope>
    <source>
        <strain evidence="6 7">PYCC 4715</strain>
    </source>
</reference>
<dbReference type="GO" id="GO:0004725">
    <property type="term" value="F:protein tyrosine phosphatase activity"/>
    <property type="evidence" value="ECO:0007669"/>
    <property type="project" value="UniProtKB-EC"/>
</dbReference>
<dbReference type="Pfam" id="PF00102">
    <property type="entry name" value="Y_phosphatase"/>
    <property type="match status" value="1"/>
</dbReference>
<dbReference type="PROSITE" id="PS50055">
    <property type="entry name" value="TYR_PHOSPHATASE_PTP"/>
    <property type="match status" value="1"/>
</dbReference>
<feature type="domain" description="Tyrosine-protein phosphatase" evidence="3">
    <location>
        <begin position="375"/>
        <end position="630"/>
    </location>
</feature>
<dbReference type="InterPro" id="IPR000242">
    <property type="entry name" value="PTP_cat"/>
</dbReference>
<dbReference type="InterPro" id="IPR001763">
    <property type="entry name" value="Rhodanese-like_dom"/>
</dbReference>
<dbReference type="Gene3D" id="3.40.250.10">
    <property type="entry name" value="Rhodanese-like domain"/>
    <property type="match status" value="1"/>
</dbReference>
<gene>
    <name evidence="6" type="ORF">SAMEA4029009_CIC11G00000002570</name>
</gene>
<evidence type="ECO:0000259" key="3">
    <source>
        <dbReference type="PROSITE" id="PS50055"/>
    </source>
</evidence>
<dbReference type="Proteomes" id="UP000182259">
    <property type="component" value="Chromosome VI"/>
</dbReference>
<dbReference type="PANTHER" id="PTHR19134:SF561">
    <property type="entry name" value="PROTEIN TYROSINE PHOSPHATASE 36E, ISOFORM A"/>
    <property type="match status" value="1"/>
</dbReference>
<organism evidence="6 7">
    <name type="scientific">Sungouiella intermedia</name>
    <dbReference type="NCBI Taxonomy" id="45354"/>
    <lineage>
        <taxon>Eukaryota</taxon>
        <taxon>Fungi</taxon>
        <taxon>Dikarya</taxon>
        <taxon>Ascomycota</taxon>
        <taxon>Saccharomycotina</taxon>
        <taxon>Pichiomycetes</taxon>
        <taxon>Metschnikowiaceae</taxon>
        <taxon>Sungouiella</taxon>
    </lineage>
</organism>
<sequence>MMNSEIPTILANGLPLCSQGPEADRRLSLDTSIPKLPSIRLPVKSPQVLSPTSKYHFKDLPEYVTAVDASDSATVASWVDSNDVLIVDIRPFNFYSNSRLRNAYNVCVPTTLLKRASYDLQQVFNSTSLPAQLKEKVIAHSTPMKVLIYDDSSCEDHVMFSMYQMVQKFLKYDCFDVAYLSGGLLLVDSLLVDASTALPLRSPVSPVTPNSAKASNAEFASSNHGMTSSDTSKDTLPLLSGFTLPSATASNQKFIMSMKKDLPKLDTNVKYNYNFHLPEKFAEKKDKLPKWLSFFAENCDEEDYSKKIVEKLSEKFNKIEQTEQVRLNMAISNFDENNKRSPHYHSCSPKSESVTPLAMCPCCDPIDYNIPKGIENGYKNRYKNIWPYEHSRVRLISSPSCAPKKSSDDYFNANYIDFDKLSLTKYIATQDPLEATYEDFWNTVWYNGVKGIVCLTIPLLLAPQTYYEGNQFYSKSNLNIEIGDPQQFNGYSMREITMKKKETTRKVFHFAYSEWPDFGTPDNLSSIFEMLNKKNEKVETLSGQRPPTSKVPKPWELLVHCSAGCGRTGCFITIDMALDCFLAEDRLNRYDPWGYDDLVYKSVQFQRQQRVSMVQNLDQFVFCYEAIMNYVVEHLL</sequence>
<dbReference type="InterPro" id="IPR036873">
    <property type="entry name" value="Rhodanese-like_dom_sf"/>
</dbReference>
<dbReference type="SMART" id="SM00404">
    <property type="entry name" value="PTPc_motif"/>
    <property type="match status" value="1"/>
</dbReference>
<dbReference type="PROSITE" id="PS00383">
    <property type="entry name" value="TYR_PHOSPHATASE_1"/>
    <property type="match status" value="1"/>
</dbReference>
<dbReference type="SUPFAM" id="SSF52799">
    <property type="entry name" value="(Phosphotyrosine protein) phosphatases II"/>
    <property type="match status" value="1"/>
</dbReference>
<proteinExistence type="inferred from homology"/>
<dbReference type="Pfam" id="PF00581">
    <property type="entry name" value="Rhodanese"/>
    <property type="match status" value="1"/>
</dbReference>
<evidence type="ECO:0000313" key="6">
    <source>
        <dbReference type="EMBL" id="SGZ58213.1"/>
    </source>
</evidence>
<accession>A0A1L0GQ98</accession>
<dbReference type="InterPro" id="IPR050348">
    <property type="entry name" value="Protein-Tyr_Phosphatase"/>
</dbReference>
<dbReference type="PRINTS" id="PR00700">
    <property type="entry name" value="PRTYPHPHTASE"/>
</dbReference>
<feature type="domain" description="Rhodanese" evidence="5">
    <location>
        <begin position="80"/>
        <end position="189"/>
    </location>
</feature>
<dbReference type="PROSITE" id="PS50206">
    <property type="entry name" value="RHODANESE_3"/>
    <property type="match status" value="1"/>
</dbReference>
<evidence type="ECO:0000256" key="1">
    <source>
        <dbReference type="ARBA" id="ARBA00009649"/>
    </source>
</evidence>
<dbReference type="AlphaFoldDB" id="A0A1L0GQ98"/>
<dbReference type="InterPro" id="IPR016130">
    <property type="entry name" value="Tyr_Pase_AS"/>
</dbReference>
<dbReference type="InterPro" id="IPR003595">
    <property type="entry name" value="Tyr_Pase_cat"/>
</dbReference>